<evidence type="ECO:0000313" key="3">
    <source>
        <dbReference type="Proteomes" id="UP000018817"/>
    </source>
</evidence>
<evidence type="ECO:0000259" key="1">
    <source>
        <dbReference type="PROSITE" id="PS50800"/>
    </source>
</evidence>
<dbReference type="RefSeq" id="XP_008912796.1">
    <property type="nucleotide sequence ID" value="XM_008914548.1"/>
</dbReference>
<reference evidence="3" key="1">
    <citation type="submission" date="2011-12" db="EMBL/GenBank/DDBJ databases">
        <authorList>
            <consortium name="The Broad Institute Genome Sequencing Platform"/>
            <person name="Russ C."/>
            <person name="Tyler B."/>
            <person name="Panabieres F."/>
            <person name="Shan W."/>
            <person name="Tripathy S."/>
            <person name="Grunwald N."/>
            <person name="Machado M."/>
            <person name="Young S.K."/>
            <person name="Zeng Q."/>
            <person name="Gargeya S."/>
            <person name="Fitzgerald M."/>
            <person name="Haas B."/>
            <person name="Abouelleil A."/>
            <person name="Alvarado L."/>
            <person name="Arachchi H.M."/>
            <person name="Berlin A."/>
            <person name="Chapman S.B."/>
            <person name="Gearin G."/>
            <person name="Goldberg J."/>
            <person name="Griggs A."/>
            <person name="Gujja S."/>
            <person name="Hansen M."/>
            <person name="Heiman D."/>
            <person name="Howarth C."/>
            <person name="Larimer J."/>
            <person name="Lui A."/>
            <person name="MacDonald P.J.P."/>
            <person name="McCowen C."/>
            <person name="Montmayeur A."/>
            <person name="Murphy C."/>
            <person name="Neiman D."/>
            <person name="Pearson M."/>
            <person name="Priest M."/>
            <person name="Roberts A."/>
            <person name="Saif S."/>
            <person name="Shea T."/>
            <person name="Sisk P."/>
            <person name="Stolte C."/>
            <person name="Sykes S."/>
            <person name="Wortman J."/>
            <person name="Nusbaum C."/>
            <person name="Birren B."/>
        </authorList>
    </citation>
    <scope>NUCLEOTIDE SEQUENCE [LARGE SCALE GENOMIC DNA]</scope>
    <source>
        <strain evidence="3">INRA-310</strain>
    </source>
</reference>
<dbReference type="InterPro" id="IPR036361">
    <property type="entry name" value="SAP_dom_sf"/>
</dbReference>
<accession>W2PPF8</accession>
<dbReference type="EMBL" id="KI669621">
    <property type="protein sequence ID" value="ETN01895.1"/>
    <property type="molecule type" value="Genomic_DNA"/>
</dbReference>
<sequence>MCRDQGLTVSGNKRELISRLLNGESDTNSTKNTIKSPAAALLSAWFLAPISSTDMKVGSKNEENICSRVPRFLEAHSDFRILQTKSYGLLCCPEERYLAFSPDDIALVTRPSSNDSFFAVLEYKTKTRDNTVDTERNIAVRCGKFATVKLDSHSDSRYLKTLIPDQGHRSQLLHNIISGSMRDGFIVYASSTAIIRVVHVVIGDDIVDSYQLAFLKIKEACMDWIYTPGAPVPPFTADELGHCGDVSTLKQHLSLWRIVVAKTEERGGPLPAAKHIIPSVIAIWNRVKGGIDVYSRYLKNIKPSHEHLPPLAALWLRFLMTLVYNAFQSAQLLSIGASPTASTNSTKMKMHHFEISAEMPQAVWEETLMTTAVSMSQGGRFLSRIRLRTGYVIILTMTPNGGSFETPAESFTMRGCCFPENNFDVCCVVNEIMVKKTLPTIG</sequence>
<feature type="domain" description="SAP" evidence="1">
    <location>
        <begin position="1"/>
        <end position="24"/>
    </location>
</feature>
<dbReference type="Gene3D" id="1.10.720.30">
    <property type="entry name" value="SAP domain"/>
    <property type="match status" value="1"/>
</dbReference>
<protein>
    <recommendedName>
        <fullName evidence="1">SAP domain-containing protein</fullName>
    </recommendedName>
</protein>
<dbReference type="PROSITE" id="PS50800">
    <property type="entry name" value="SAP"/>
    <property type="match status" value="1"/>
</dbReference>
<gene>
    <name evidence="2" type="ORF">PPTG_23980</name>
</gene>
<dbReference type="VEuPathDB" id="FungiDB:PPTG_23980"/>
<organism evidence="2 3">
    <name type="scientific">Phytophthora nicotianae (strain INRA-310)</name>
    <name type="common">Phytophthora parasitica</name>
    <dbReference type="NCBI Taxonomy" id="761204"/>
    <lineage>
        <taxon>Eukaryota</taxon>
        <taxon>Sar</taxon>
        <taxon>Stramenopiles</taxon>
        <taxon>Oomycota</taxon>
        <taxon>Peronosporomycetes</taxon>
        <taxon>Peronosporales</taxon>
        <taxon>Peronosporaceae</taxon>
        <taxon>Phytophthora</taxon>
    </lineage>
</organism>
<evidence type="ECO:0000313" key="2">
    <source>
        <dbReference type="EMBL" id="ETN01895.1"/>
    </source>
</evidence>
<dbReference type="GeneID" id="20192579"/>
<dbReference type="AlphaFoldDB" id="W2PPF8"/>
<name>W2PPF8_PHYN3</name>
<reference evidence="2 3" key="2">
    <citation type="submission" date="2013-11" db="EMBL/GenBank/DDBJ databases">
        <title>The Genome Sequence of Phytophthora parasitica INRA-310.</title>
        <authorList>
            <consortium name="The Broad Institute Genomics Platform"/>
            <person name="Russ C."/>
            <person name="Tyler B."/>
            <person name="Panabieres F."/>
            <person name="Shan W."/>
            <person name="Tripathy S."/>
            <person name="Grunwald N."/>
            <person name="Machado M."/>
            <person name="Johnson C.S."/>
            <person name="Arredondo F."/>
            <person name="Hong C."/>
            <person name="Coffey M."/>
            <person name="Young S.K."/>
            <person name="Zeng Q."/>
            <person name="Gargeya S."/>
            <person name="Fitzgerald M."/>
            <person name="Abouelleil A."/>
            <person name="Alvarado L."/>
            <person name="Chapman S.B."/>
            <person name="Gainer-Dewar J."/>
            <person name="Goldberg J."/>
            <person name="Griggs A."/>
            <person name="Gujja S."/>
            <person name="Hansen M."/>
            <person name="Howarth C."/>
            <person name="Imamovic A."/>
            <person name="Ireland A."/>
            <person name="Larimer J."/>
            <person name="McCowan C."/>
            <person name="Murphy C."/>
            <person name="Pearson M."/>
            <person name="Poon T.W."/>
            <person name="Priest M."/>
            <person name="Roberts A."/>
            <person name="Saif S."/>
            <person name="Shea T."/>
            <person name="Sykes S."/>
            <person name="Wortman J."/>
            <person name="Nusbaum C."/>
            <person name="Birren B."/>
        </authorList>
    </citation>
    <scope>NUCLEOTIDE SEQUENCE [LARGE SCALE GENOMIC DNA]</scope>
    <source>
        <strain evidence="2 3">INRA-310</strain>
    </source>
</reference>
<proteinExistence type="predicted"/>
<dbReference type="InterPro" id="IPR003034">
    <property type="entry name" value="SAP_dom"/>
</dbReference>
<dbReference type="Proteomes" id="UP000018817">
    <property type="component" value="Unassembled WGS sequence"/>
</dbReference>
<dbReference type="OrthoDB" id="125260at2759"/>